<keyword evidence="2" id="KW-1185">Reference proteome</keyword>
<dbReference type="Gene3D" id="3.40.50.2000">
    <property type="entry name" value="Glycogen Phosphorylase B"/>
    <property type="match status" value="1"/>
</dbReference>
<dbReference type="AlphaFoldDB" id="A0A6G7PY21"/>
<proteinExistence type="predicted"/>
<organism evidence="1 2">
    <name type="scientific">Thermosulfuriphilus ammonigenes</name>
    <dbReference type="NCBI Taxonomy" id="1936021"/>
    <lineage>
        <taxon>Bacteria</taxon>
        <taxon>Pseudomonadati</taxon>
        <taxon>Thermodesulfobacteriota</taxon>
        <taxon>Thermodesulfobacteria</taxon>
        <taxon>Thermodesulfobacteriales</taxon>
        <taxon>Thermodesulfobacteriaceae</taxon>
        <taxon>Thermosulfuriphilus</taxon>
    </lineage>
</organism>
<dbReference type="Gene3D" id="3.40.50.11010">
    <property type="match status" value="1"/>
</dbReference>
<keyword evidence="1" id="KW-0808">Transferase</keyword>
<reference evidence="1 2" key="1">
    <citation type="submission" date="2020-02" db="EMBL/GenBank/DDBJ databases">
        <title>Genome analysis of Thermosulfuriphilus ammonigenes ST65T, an anaerobic thermophilic chemolithoautotrophic bacterium isolated from a deep-sea hydrothermal vent.</title>
        <authorList>
            <person name="Slobodkina G."/>
            <person name="Allioux M."/>
            <person name="Merkel A."/>
            <person name="Alain K."/>
            <person name="Jebbar M."/>
            <person name="Slobodkin A."/>
        </authorList>
    </citation>
    <scope>NUCLEOTIDE SEQUENCE [LARGE SCALE GENOMIC DNA]</scope>
    <source>
        <strain evidence="1 2">ST65</strain>
    </source>
</reference>
<sequence>MARDQTSFLVFSDDWGEHPSSCQHIFRHIVRDYPVVWVNTVGMRLPRLNKTDMVKGLKKLARMFWGPKAAGASKVLPAGLSVLQPFMLPYNKGPWRAFNRRSVIKAVHRELRRRQLASPILVTTVPNACDYVGAFGERRVVYYCVDDFAEWPGHEKDLVLEMERDLITKADIFIATSEKLVQRLRSLGKPTHFLPHGVDCRAFEDIPEGREHPALAPISRPRVGYVGLIDARLNWRLIEYLLQRLPEVSFVFVGRVEIELALEHYANFYHVPPVPYTEVPLVLKSLDLLILPYEVNSFTQTINPLKLKEYLASGRGIIGAPLREIERFADYLIVARDLEEWLVRIRDFLFGGVFGPEGDRRSLLLSEDWSFKAREFLDICLRG</sequence>
<accession>A0A6G7PY21</accession>
<dbReference type="RefSeq" id="WP_166032806.1">
    <property type="nucleotide sequence ID" value="NZ_CP048877.1"/>
</dbReference>
<dbReference type="EMBL" id="CP048877">
    <property type="protein sequence ID" value="QIJ72589.1"/>
    <property type="molecule type" value="Genomic_DNA"/>
</dbReference>
<dbReference type="Proteomes" id="UP000502179">
    <property type="component" value="Chromosome"/>
</dbReference>
<evidence type="ECO:0000313" key="2">
    <source>
        <dbReference type="Proteomes" id="UP000502179"/>
    </source>
</evidence>
<protein>
    <submittedName>
        <fullName evidence="1">Glycosyltransferase family 1 protein</fullName>
    </submittedName>
</protein>
<name>A0A6G7PY21_9BACT</name>
<evidence type="ECO:0000313" key="1">
    <source>
        <dbReference type="EMBL" id="QIJ72589.1"/>
    </source>
</evidence>
<dbReference type="GO" id="GO:0016740">
    <property type="term" value="F:transferase activity"/>
    <property type="evidence" value="ECO:0007669"/>
    <property type="project" value="UniProtKB-KW"/>
</dbReference>
<dbReference type="SUPFAM" id="SSF53756">
    <property type="entry name" value="UDP-Glycosyltransferase/glycogen phosphorylase"/>
    <property type="match status" value="1"/>
</dbReference>
<gene>
    <name evidence="1" type="ORF">G4V39_10025</name>
</gene>
<dbReference type="KEGG" id="tav:G4V39_10025"/>